<dbReference type="Pfam" id="PF12796">
    <property type="entry name" value="Ank_2"/>
    <property type="match status" value="2"/>
</dbReference>
<keyword evidence="6" id="KW-1185">Reference proteome</keyword>
<evidence type="ECO:0000313" key="6">
    <source>
        <dbReference type="Proteomes" id="UP000591131"/>
    </source>
</evidence>
<dbReference type="PANTHER" id="PTHR24198:SF194">
    <property type="entry name" value="INVERSIN-A"/>
    <property type="match status" value="1"/>
</dbReference>
<dbReference type="PANTHER" id="PTHR24198">
    <property type="entry name" value="ANKYRIN REPEAT AND PROTEIN KINASE DOMAIN-CONTAINING PROTEIN"/>
    <property type="match status" value="1"/>
</dbReference>
<dbReference type="OrthoDB" id="194358at2759"/>
<gene>
    <name evidence="5" type="ORF">FOL47_008649</name>
</gene>
<feature type="repeat" description="ANK" evidence="3">
    <location>
        <begin position="468"/>
        <end position="500"/>
    </location>
</feature>
<name>A0A7J6LCN0_PERCH</name>
<dbReference type="PRINTS" id="PR01415">
    <property type="entry name" value="ANKYRIN"/>
</dbReference>
<dbReference type="EMBL" id="JAAPAO010000566">
    <property type="protein sequence ID" value="KAF4656982.1"/>
    <property type="molecule type" value="Genomic_DNA"/>
</dbReference>
<sequence>MPFGKSKESSSTQDIFAIRGSTLTENFTRSLNLSLRTQQGLARSRKAESRYRGPQVVYDVTTKGARVNESKKAAFDVSVEKLRSLAGSKAAAGRNGKLHDDRWRESRRAFEESSLRFRQEVLKNQQYLYRIDKDHGSSEEERFRLKVWHGPVARNVSSRLKKAEKNELEARIQAEKEAYRAGRSIQSTRTSWIKQHPEYVGVDQLMLTRTAPSPVHGHSHTKTMGKLGSVRAFLETHSVYSDVRWRNPRALPMAGQEAYPSGAKRALQQKQQPTQQQQQQKARNNTPAHLAAAAGQAAVLEGMLQRPRAGGSNGRGQPQEAGGGGQPESILDVVNSDGATPLHLAIDTGSVPLIELLLQYRADVTIATNEGDTALNLATQKRQWLMAEVLLSYMGKSSTKGEPQSNKLTGDAVTPCRTVDLEAIRNATVDRPNAQGLRPIHYATWHGSRESVELLVESSADINAKDSHGNTALTIGACRGHLSVCQLLLSKGATRDPLNSQGNIRFTPLHLAAANGHTECIKALVEAGMDVNGVPGDRVCITPAAKAKLAPIAETVPTPTKLAFMNGQLGAFECLITLGGVDTDIDPEVMVPKPLPPIKAKVSPPGTRPTSSAGRLQKHSTGGPPAEDLSPEELAKLPWRNGMRKEEVIHTIQSMKLWPASIGLSTESLWATKRVGRRKPRRGRPSTAA</sequence>
<dbReference type="AlphaFoldDB" id="A0A7J6LCN0"/>
<keyword evidence="1" id="KW-0677">Repeat</keyword>
<evidence type="ECO:0000256" key="4">
    <source>
        <dbReference type="SAM" id="MobiDB-lite"/>
    </source>
</evidence>
<feature type="compositionally biased region" description="Low complexity" evidence="4">
    <location>
        <begin position="268"/>
        <end position="280"/>
    </location>
</feature>
<dbReference type="SMART" id="SM00248">
    <property type="entry name" value="ANK"/>
    <property type="match status" value="7"/>
</dbReference>
<dbReference type="Proteomes" id="UP000591131">
    <property type="component" value="Unassembled WGS sequence"/>
</dbReference>
<feature type="region of interest" description="Disordered" evidence="4">
    <location>
        <begin position="255"/>
        <end position="333"/>
    </location>
</feature>
<dbReference type="PROSITE" id="PS50297">
    <property type="entry name" value="ANK_REP_REGION"/>
    <property type="match status" value="4"/>
</dbReference>
<feature type="repeat" description="ANK" evidence="3">
    <location>
        <begin position="337"/>
        <end position="369"/>
    </location>
</feature>
<dbReference type="InterPro" id="IPR036770">
    <property type="entry name" value="Ankyrin_rpt-contain_sf"/>
</dbReference>
<feature type="compositionally biased region" description="Low complexity" evidence="4">
    <location>
        <begin position="288"/>
        <end position="298"/>
    </location>
</feature>
<dbReference type="SUPFAM" id="SSF48403">
    <property type="entry name" value="Ankyrin repeat"/>
    <property type="match status" value="1"/>
</dbReference>
<evidence type="ECO:0000256" key="1">
    <source>
        <dbReference type="ARBA" id="ARBA00022737"/>
    </source>
</evidence>
<feature type="region of interest" description="Disordered" evidence="4">
    <location>
        <begin position="669"/>
        <end position="689"/>
    </location>
</feature>
<evidence type="ECO:0000256" key="2">
    <source>
        <dbReference type="ARBA" id="ARBA00023043"/>
    </source>
</evidence>
<organism evidence="5 6">
    <name type="scientific">Perkinsus chesapeaki</name>
    <name type="common">Clam parasite</name>
    <name type="synonym">Perkinsus andrewsi</name>
    <dbReference type="NCBI Taxonomy" id="330153"/>
    <lineage>
        <taxon>Eukaryota</taxon>
        <taxon>Sar</taxon>
        <taxon>Alveolata</taxon>
        <taxon>Perkinsozoa</taxon>
        <taxon>Perkinsea</taxon>
        <taxon>Perkinsida</taxon>
        <taxon>Perkinsidae</taxon>
        <taxon>Perkinsus</taxon>
    </lineage>
</organism>
<accession>A0A7J6LCN0</accession>
<evidence type="ECO:0008006" key="7">
    <source>
        <dbReference type="Google" id="ProtNLM"/>
    </source>
</evidence>
<keyword evidence="2 3" id="KW-0040">ANK repeat</keyword>
<dbReference type="Gene3D" id="1.25.40.20">
    <property type="entry name" value="Ankyrin repeat-containing domain"/>
    <property type="match status" value="3"/>
</dbReference>
<dbReference type="InterPro" id="IPR002110">
    <property type="entry name" value="Ankyrin_rpt"/>
</dbReference>
<feature type="repeat" description="ANK" evidence="3">
    <location>
        <begin position="504"/>
        <end position="536"/>
    </location>
</feature>
<protein>
    <recommendedName>
        <fullName evidence="7">Ankyrin Repeat</fullName>
    </recommendedName>
</protein>
<proteinExistence type="predicted"/>
<feature type="compositionally biased region" description="Basic residues" evidence="4">
    <location>
        <begin position="674"/>
        <end position="689"/>
    </location>
</feature>
<evidence type="ECO:0000313" key="5">
    <source>
        <dbReference type="EMBL" id="KAF4656982.1"/>
    </source>
</evidence>
<reference evidence="5 6" key="1">
    <citation type="submission" date="2020-04" db="EMBL/GenBank/DDBJ databases">
        <title>Perkinsus chesapeaki whole genome sequence.</title>
        <authorList>
            <person name="Bogema D.R."/>
        </authorList>
    </citation>
    <scope>NUCLEOTIDE SEQUENCE [LARGE SCALE GENOMIC DNA]</scope>
    <source>
        <strain evidence="5">ATCC PRA-425</strain>
    </source>
</reference>
<evidence type="ECO:0000256" key="3">
    <source>
        <dbReference type="PROSITE-ProRule" id="PRU00023"/>
    </source>
</evidence>
<dbReference type="PROSITE" id="PS50088">
    <property type="entry name" value="ANK_REPEAT"/>
    <property type="match status" value="4"/>
</dbReference>
<feature type="repeat" description="ANK" evidence="3">
    <location>
        <begin position="435"/>
        <end position="467"/>
    </location>
</feature>
<feature type="region of interest" description="Disordered" evidence="4">
    <location>
        <begin position="595"/>
        <end position="631"/>
    </location>
</feature>
<comment type="caution">
    <text evidence="5">The sequence shown here is derived from an EMBL/GenBank/DDBJ whole genome shotgun (WGS) entry which is preliminary data.</text>
</comment>